<proteinExistence type="predicted"/>
<sequence>MKKIFLTLVVVSSLFSCSKDEVNEPKSVQSVKVNSQRLMNDPLFGKVFYNQEGDLKLRIQILPGNPKKITLGSAEDSKDYFILQDAEAILLPINPNFDVYYLSKAYKFMSTAAKTPFIKKFNDILIPAAKYDGNGAARLDIAKDLSSVVLRGDEGSITFTKL</sequence>
<gene>
    <name evidence="1" type="ORF">UN65_11400</name>
</gene>
<dbReference type="EMBL" id="CP010992">
    <property type="protein sequence ID" value="AMO20852.1"/>
    <property type="molecule type" value="Genomic_DNA"/>
</dbReference>
<protein>
    <recommendedName>
        <fullName evidence="3">Lipoprotein</fullName>
    </recommendedName>
</protein>
<reference evidence="1 2" key="2">
    <citation type="submission" date="2019-05" db="EMBL/GenBank/DDBJ databases">
        <authorList>
            <person name="Ravantti J.J."/>
        </authorList>
    </citation>
    <scope>NUCLEOTIDE SEQUENCE [LARGE SCALE GENOMIC DNA]</scope>
    <source>
        <strain evidence="1 2">B185</strain>
    </source>
</reference>
<organism evidence="1 2">
    <name type="scientific">Flavobacterium columnare</name>
    <dbReference type="NCBI Taxonomy" id="996"/>
    <lineage>
        <taxon>Bacteria</taxon>
        <taxon>Pseudomonadati</taxon>
        <taxon>Bacteroidota</taxon>
        <taxon>Flavobacteriia</taxon>
        <taxon>Flavobacteriales</taxon>
        <taxon>Flavobacteriaceae</taxon>
        <taxon>Flavobacterium</taxon>
    </lineage>
</organism>
<evidence type="ECO:0008006" key="3">
    <source>
        <dbReference type="Google" id="ProtNLM"/>
    </source>
</evidence>
<evidence type="ECO:0000313" key="2">
    <source>
        <dbReference type="Proteomes" id="UP000304840"/>
    </source>
</evidence>
<evidence type="ECO:0000313" key="1">
    <source>
        <dbReference type="EMBL" id="AMO20852.1"/>
    </source>
</evidence>
<dbReference type="RefSeq" id="WP_138425587.1">
    <property type="nucleotide sequence ID" value="NZ_CP010992.1"/>
</dbReference>
<dbReference type="PROSITE" id="PS51257">
    <property type="entry name" value="PROKAR_LIPOPROTEIN"/>
    <property type="match status" value="1"/>
</dbReference>
<accession>A0AAI8GBP9</accession>
<dbReference type="Proteomes" id="UP000304840">
    <property type="component" value="Chromosome"/>
</dbReference>
<dbReference type="AlphaFoldDB" id="A0AAI8GBP9"/>
<name>A0AAI8GBP9_9FLAO</name>
<reference evidence="2" key="1">
    <citation type="submission" date="2016-03" db="EMBL/GenBank/DDBJ databases">
        <title>Flavobacterium columnare strain B185, complete genome.</title>
        <authorList>
            <person name="Sundberg L.-R."/>
            <person name="Papponen P."/>
            <person name="Laanto E."/>
        </authorList>
    </citation>
    <scope>NUCLEOTIDE SEQUENCE [LARGE SCALE GENOMIC DNA]</scope>
    <source>
        <strain evidence="2">B185</strain>
    </source>
</reference>